<comment type="caution">
    <text evidence="1">The sequence shown here is derived from an EMBL/GenBank/DDBJ whole genome shotgun (WGS) entry which is preliminary data.</text>
</comment>
<sequence length="98" mass="10522">MAMATLPNLAATLCRGGPEETRCSERTSGFYYQAATEVESARDFIVMVEKFFDILAAEEESVEMLKPKFGSGLLSDVVNGAPQELAIAEKGDSASSTH</sequence>
<organism evidence="1 2">
    <name type="scientific">Cyclospora cayetanensis</name>
    <dbReference type="NCBI Taxonomy" id="88456"/>
    <lineage>
        <taxon>Eukaryota</taxon>
        <taxon>Sar</taxon>
        <taxon>Alveolata</taxon>
        <taxon>Apicomplexa</taxon>
        <taxon>Conoidasida</taxon>
        <taxon>Coccidia</taxon>
        <taxon>Eucoccidiorida</taxon>
        <taxon>Eimeriorina</taxon>
        <taxon>Eimeriidae</taxon>
        <taxon>Cyclospora</taxon>
    </lineage>
</organism>
<proteinExistence type="predicted"/>
<dbReference type="EMBL" id="JROU02000813">
    <property type="protein sequence ID" value="OEH78226.1"/>
    <property type="molecule type" value="Genomic_DNA"/>
</dbReference>
<reference evidence="1 2" key="1">
    <citation type="journal article" date="2016" name="BMC Genomics">
        <title>Comparative genomics reveals Cyclospora cayetanensis possesses coccidia-like metabolism and invasion components but unique surface antigens.</title>
        <authorList>
            <person name="Liu S."/>
            <person name="Wang L."/>
            <person name="Zheng H."/>
            <person name="Xu Z."/>
            <person name="Roellig D.M."/>
            <person name="Li N."/>
            <person name="Frace M.A."/>
            <person name="Tang K."/>
            <person name="Arrowood M.J."/>
            <person name="Moss D.M."/>
            <person name="Zhang L."/>
            <person name="Feng Y."/>
            <person name="Xiao L."/>
        </authorList>
    </citation>
    <scope>NUCLEOTIDE SEQUENCE [LARGE SCALE GENOMIC DNA]</scope>
    <source>
        <strain evidence="1 2">CHN_HEN01</strain>
    </source>
</reference>
<keyword evidence="2" id="KW-1185">Reference proteome</keyword>
<gene>
    <name evidence="1" type="ORF">cyc_00086</name>
</gene>
<evidence type="ECO:0000313" key="1">
    <source>
        <dbReference type="EMBL" id="OEH78226.1"/>
    </source>
</evidence>
<name>A0A1D3D452_9EIME</name>
<dbReference type="VEuPathDB" id="ToxoDB:cyc_00086"/>
<evidence type="ECO:0000313" key="2">
    <source>
        <dbReference type="Proteomes" id="UP000095192"/>
    </source>
</evidence>
<dbReference type="InParanoid" id="A0A1D3D452"/>
<dbReference type="AlphaFoldDB" id="A0A1D3D452"/>
<accession>A0A1D3D452</accession>
<protein>
    <submittedName>
        <fullName evidence="1">Uncharacterized protein</fullName>
    </submittedName>
</protein>
<dbReference type="Proteomes" id="UP000095192">
    <property type="component" value="Unassembled WGS sequence"/>
</dbReference>